<keyword evidence="5" id="KW-1185">Reference proteome</keyword>
<evidence type="ECO:0000259" key="3">
    <source>
        <dbReference type="PROSITE" id="PS50048"/>
    </source>
</evidence>
<organism evidence="4 5">
    <name type="scientific">Rickenella mellea</name>
    <dbReference type="NCBI Taxonomy" id="50990"/>
    <lineage>
        <taxon>Eukaryota</taxon>
        <taxon>Fungi</taxon>
        <taxon>Dikarya</taxon>
        <taxon>Basidiomycota</taxon>
        <taxon>Agaricomycotina</taxon>
        <taxon>Agaricomycetes</taxon>
        <taxon>Hymenochaetales</taxon>
        <taxon>Rickenellaceae</taxon>
        <taxon>Rickenella</taxon>
    </lineage>
</organism>
<dbReference type="InterPro" id="IPR001138">
    <property type="entry name" value="Zn2Cys6_DnaBD"/>
</dbReference>
<dbReference type="CDD" id="cd00067">
    <property type="entry name" value="GAL4"/>
    <property type="match status" value="1"/>
</dbReference>
<dbReference type="SMART" id="SM00066">
    <property type="entry name" value="GAL4"/>
    <property type="match status" value="1"/>
</dbReference>
<dbReference type="SUPFAM" id="SSF57701">
    <property type="entry name" value="Zn2/Cys6 DNA-binding domain"/>
    <property type="match status" value="1"/>
</dbReference>
<dbReference type="PROSITE" id="PS50048">
    <property type="entry name" value="ZN2_CY6_FUNGAL_2"/>
    <property type="match status" value="1"/>
</dbReference>
<evidence type="ECO:0000313" key="4">
    <source>
        <dbReference type="EMBL" id="TDL21753.1"/>
    </source>
</evidence>
<dbReference type="GO" id="GO:0008270">
    <property type="term" value="F:zinc ion binding"/>
    <property type="evidence" value="ECO:0007669"/>
    <property type="project" value="InterPro"/>
</dbReference>
<dbReference type="PANTHER" id="PTHR31001:SF81">
    <property type="entry name" value="ZN(II)2CYS6 TRANSCRIPTION FACTOR"/>
    <property type="match status" value="1"/>
</dbReference>
<accession>A0A4Y7Q275</accession>
<proteinExistence type="predicted"/>
<dbReference type="Gene3D" id="4.10.240.10">
    <property type="entry name" value="Zn(2)-C6 fungal-type DNA-binding domain"/>
    <property type="match status" value="1"/>
</dbReference>
<dbReference type="Pfam" id="PF00172">
    <property type="entry name" value="Zn_clus"/>
    <property type="match status" value="1"/>
</dbReference>
<feature type="domain" description="Zn(2)-C6 fungal-type" evidence="3">
    <location>
        <begin position="14"/>
        <end position="45"/>
    </location>
</feature>
<dbReference type="STRING" id="50990.A0A4Y7Q275"/>
<reference evidence="4 5" key="1">
    <citation type="submission" date="2018-06" db="EMBL/GenBank/DDBJ databases">
        <title>A transcriptomic atlas of mushroom development highlights an independent origin of complex multicellularity.</title>
        <authorList>
            <consortium name="DOE Joint Genome Institute"/>
            <person name="Krizsan K."/>
            <person name="Almasi E."/>
            <person name="Merenyi Z."/>
            <person name="Sahu N."/>
            <person name="Viragh M."/>
            <person name="Koszo T."/>
            <person name="Mondo S."/>
            <person name="Kiss B."/>
            <person name="Balint B."/>
            <person name="Kues U."/>
            <person name="Barry K."/>
            <person name="Hegedus J.C."/>
            <person name="Henrissat B."/>
            <person name="Johnson J."/>
            <person name="Lipzen A."/>
            <person name="Ohm R."/>
            <person name="Nagy I."/>
            <person name="Pangilinan J."/>
            <person name="Yan J."/>
            <person name="Xiong Y."/>
            <person name="Grigoriev I.V."/>
            <person name="Hibbett D.S."/>
            <person name="Nagy L.G."/>
        </authorList>
    </citation>
    <scope>NUCLEOTIDE SEQUENCE [LARGE SCALE GENOMIC DNA]</scope>
    <source>
        <strain evidence="4 5">SZMC22713</strain>
    </source>
</reference>
<dbReference type="InterPro" id="IPR050613">
    <property type="entry name" value="Sec_Metabolite_Reg"/>
</dbReference>
<gene>
    <name evidence="4" type="ORF">BD410DRAFT_679258</name>
</gene>
<evidence type="ECO:0000313" key="5">
    <source>
        <dbReference type="Proteomes" id="UP000294933"/>
    </source>
</evidence>
<evidence type="ECO:0000256" key="1">
    <source>
        <dbReference type="ARBA" id="ARBA00004123"/>
    </source>
</evidence>
<dbReference type="VEuPathDB" id="FungiDB:BD410DRAFT_679258"/>
<dbReference type="InterPro" id="IPR036864">
    <property type="entry name" value="Zn2-C6_fun-type_DNA-bd_sf"/>
</dbReference>
<dbReference type="AlphaFoldDB" id="A0A4Y7Q275"/>
<dbReference type="GO" id="GO:0000981">
    <property type="term" value="F:DNA-binding transcription factor activity, RNA polymerase II-specific"/>
    <property type="evidence" value="ECO:0007669"/>
    <property type="project" value="InterPro"/>
</dbReference>
<sequence>TDHRKQRRNRATQSCLHCHTNKRKCDRKRPCQRCTKLGMTGLCIYEVEDPEARRDPNVAETTKLQNRIAELEILVRELR</sequence>
<dbReference type="PROSITE" id="PS00463">
    <property type="entry name" value="ZN2_CY6_FUNGAL_1"/>
    <property type="match status" value="1"/>
</dbReference>
<dbReference type="GO" id="GO:0005634">
    <property type="term" value="C:nucleus"/>
    <property type="evidence" value="ECO:0007669"/>
    <property type="project" value="UniProtKB-SubCell"/>
</dbReference>
<keyword evidence="2" id="KW-0539">Nucleus</keyword>
<comment type="subcellular location">
    <subcellularLocation>
        <location evidence="1">Nucleus</location>
    </subcellularLocation>
</comment>
<feature type="non-terminal residue" evidence="4">
    <location>
        <position position="79"/>
    </location>
</feature>
<dbReference type="PANTHER" id="PTHR31001">
    <property type="entry name" value="UNCHARACTERIZED TRANSCRIPTIONAL REGULATORY PROTEIN"/>
    <property type="match status" value="1"/>
</dbReference>
<evidence type="ECO:0000256" key="2">
    <source>
        <dbReference type="ARBA" id="ARBA00023242"/>
    </source>
</evidence>
<dbReference type="Proteomes" id="UP000294933">
    <property type="component" value="Unassembled WGS sequence"/>
</dbReference>
<protein>
    <recommendedName>
        <fullName evidence="3">Zn(2)-C6 fungal-type domain-containing protein</fullName>
    </recommendedName>
</protein>
<feature type="non-terminal residue" evidence="4">
    <location>
        <position position="1"/>
    </location>
</feature>
<dbReference type="OrthoDB" id="2269373at2759"/>
<dbReference type="EMBL" id="ML170179">
    <property type="protein sequence ID" value="TDL21753.1"/>
    <property type="molecule type" value="Genomic_DNA"/>
</dbReference>
<name>A0A4Y7Q275_9AGAM</name>